<gene>
    <name evidence="2" type="ORF">C7K25_11840</name>
</gene>
<feature type="domain" description="Helicase XPB/Ssl2 N-terminal" evidence="1">
    <location>
        <begin position="312"/>
        <end position="438"/>
    </location>
</feature>
<keyword evidence="3" id="KW-1185">Reference proteome</keyword>
<reference evidence="2" key="1">
    <citation type="submission" date="2018-03" db="EMBL/GenBank/DDBJ databases">
        <authorList>
            <person name="Nunes O.C."/>
            <person name="Lopes A.R."/>
            <person name="Froufe H."/>
            <person name="Munoz-Merida A."/>
            <person name="Barroso C."/>
            <person name="Egas C."/>
        </authorList>
    </citation>
    <scope>NUCLEOTIDE SEQUENCE</scope>
    <source>
        <strain evidence="2">ON4</strain>
    </source>
</reference>
<dbReference type="Proteomes" id="UP001170379">
    <property type="component" value="Unassembled WGS sequence"/>
</dbReference>
<accession>A0ABT7CA06</accession>
<dbReference type="EMBL" id="PXVD01000019">
    <property type="protein sequence ID" value="MDJ1372051.1"/>
    <property type="molecule type" value="Genomic_DNA"/>
</dbReference>
<dbReference type="Pfam" id="PF13625">
    <property type="entry name" value="Helicase_C_3"/>
    <property type="match status" value="1"/>
</dbReference>
<dbReference type="RefSeq" id="WP_026937273.1">
    <property type="nucleotide sequence ID" value="NZ_CP028426.1"/>
</dbReference>
<protein>
    <recommendedName>
        <fullName evidence="1">Helicase XPB/Ssl2 N-terminal domain-containing protein</fullName>
    </recommendedName>
</protein>
<name>A0ABT7CA06_9MICO</name>
<reference evidence="2" key="2">
    <citation type="journal article" date="2022" name="Sci. Rep.">
        <title>In silico prediction of the enzymes involved in the degradation of the herbicide molinate by Gulosibacter molinativorax ON4T.</title>
        <authorList>
            <person name="Lopes A.R."/>
            <person name="Bunin E."/>
            <person name="Viana A.T."/>
            <person name="Froufe H."/>
            <person name="Munoz-Merida A."/>
            <person name="Pinho D."/>
            <person name="Figueiredo J."/>
            <person name="Barroso C."/>
            <person name="Vaz-Moreira I."/>
            <person name="Bellanger X."/>
            <person name="Egas C."/>
            <person name="Nunes O.C."/>
        </authorList>
    </citation>
    <scope>NUCLEOTIDE SEQUENCE</scope>
    <source>
        <strain evidence="2">ON4</strain>
    </source>
</reference>
<dbReference type="InterPro" id="IPR032830">
    <property type="entry name" value="XPB/Ssl2_N"/>
</dbReference>
<evidence type="ECO:0000313" key="3">
    <source>
        <dbReference type="Proteomes" id="UP001170379"/>
    </source>
</evidence>
<organism evidence="2 3">
    <name type="scientific">Gulosibacter molinativorax</name>
    <dbReference type="NCBI Taxonomy" id="256821"/>
    <lineage>
        <taxon>Bacteria</taxon>
        <taxon>Bacillati</taxon>
        <taxon>Actinomycetota</taxon>
        <taxon>Actinomycetes</taxon>
        <taxon>Micrococcales</taxon>
        <taxon>Microbacteriaceae</taxon>
        <taxon>Gulosibacter</taxon>
    </lineage>
</organism>
<proteinExistence type="predicted"/>
<evidence type="ECO:0000313" key="2">
    <source>
        <dbReference type="EMBL" id="MDJ1372051.1"/>
    </source>
</evidence>
<comment type="caution">
    <text evidence="2">The sequence shown here is derived from an EMBL/GenBank/DDBJ whole genome shotgun (WGS) entry which is preliminary data.</text>
</comment>
<sequence length="579" mass="62596">MSTVPDSLRILSSLRKLDEPGFARLIQDRKVNSRAVEDLLDLAEWLEAPANIASALGRLDWPTLRGLRLGNEDALDRAAELELAVGEDDALELLPEVVRQLATLVPTVTKYRELDRSQPESAGTASAHEVTQLANDALWLIAVEPRIVRRTRDQARMSGVEVRRLATQLGADSTVVGSMYRWLHAADLITPVGAAWHLTEDGDAFSSLPVTDRWRRLIDAWLAELTLESLQTLTDSLDLVGSADRSTFIDDGEDTSALTLLGNAAAQVDSAAALGLVDRGEFTLLGALVLDDDRAEAADLLAQHLPEEVTQVYVQPDQTILSPGPLSGALDQKLRQVADLERRALASEYRVTPASLSRALNGGMTEESIRALLAEISLTGIPQPVDYLITSTAASHGKVRVQAYDRAASSSTRIRVEDAQLRDALEVDTAIGTLALRREGEDLVSRVAPAVVLAALLDARYPAVLEGASGALVSQRSRTIATPQRPQPGPTAAKTAAELAVQAASSDQHDDRGTWIQRRLEIARRNRAEVHVAIDVPGKDSVTLALVPLSVGPQRLRALDLDADVERTLPMRSILSIDD</sequence>
<evidence type="ECO:0000259" key="1">
    <source>
        <dbReference type="Pfam" id="PF13625"/>
    </source>
</evidence>